<evidence type="ECO:0000256" key="6">
    <source>
        <dbReference type="ARBA" id="ARBA00023242"/>
    </source>
</evidence>
<feature type="domain" description="Myb-like" evidence="8">
    <location>
        <begin position="63"/>
        <end position="113"/>
    </location>
</feature>
<keyword evidence="5" id="KW-0804">Transcription</keyword>
<evidence type="ECO:0000259" key="8">
    <source>
        <dbReference type="PROSITE" id="PS50090"/>
    </source>
</evidence>
<keyword evidence="6" id="KW-0539">Nucleus</keyword>
<feature type="domain" description="HTH myb-type" evidence="9">
    <location>
        <begin position="63"/>
        <end position="117"/>
    </location>
</feature>
<accession>A0A6J1BRZ5</accession>
<reference evidence="11" key="1">
    <citation type="submission" date="2025-08" db="UniProtKB">
        <authorList>
            <consortium name="RefSeq"/>
        </authorList>
    </citation>
    <scope>IDENTIFICATION</scope>
    <source>
        <strain evidence="11">OHB3-1</strain>
    </source>
</reference>
<dbReference type="SMART" id="SM00717">
    <property type="entry name" value="SANT"/>
    <property type="match status" value="2"/>
</dbReference>
<dbReference type="PROSITE" id="PS50090">
    <property type="entry name" value="MYB_LIKE"/>
    <property type="match status" value="2"/>
</dbReference>
<dbReference type="KEGG" id="mcha:111005018"/>
<evidence type="ECO:0000259" key="9">
    <source>
        <dbReference type="PROSITE" id="PS51294"/>
    </source>
</evidence>
<dbReference type="SUPFAM" id="SSF46689">
    <property type="entry name" value="Homeodomain-like"/>
    <property type="match status" value="1"/>
</dbReference>
<proteinExistence type="predicted"/>
<dbReference type="GO" id="GO:0003677">
    <property type="term" value="F:DNA binding"/>
    <property type="evidence" value="ECO:0007669"/>
    <property type="project" value="UniProtKB-KW"/>
</dbReference>
<dbReference type="InterPro" id="IPR001005">
    <property type="entry name" value="SANT/Myb"/>
</dbReference>
<dbReference type="CDD" id="cd00167">
    <property type="entry name" value="SANT"/>
    <property type="match status" value="2"/>
</dbReference>
<comment type="subcellular location">
    <subcellularLocation>
        <location evidence="1">Nucleus</location>
    </subcellularLocation>
</comment>
<evidence type="ECO:0000256" key="3">
    <source>
        <dbReference type="ARBA" id="ARBA00023015"/>
    </source>
</evidence>
<dbReference type="GO" id="GO:0005634">
    <property type="term" value="C:nucleus"/>
    <property type="evidence" value="ECO:0007669"/>
    <property type="project" value="UniProtKB-SubCell"/>
</dbReference>
<dbReference type="FunFam" id="1.10.10.60:FF:000015">
    <property type="entry name" value="Transcription factor RAX3"/>
    <property type="match status" value="1"/>
</dbReference>
<feature type="domain" description="HTH myb-type" evidence="9">
    <location>
        <begin position="9"/>
        <end position="62"/>
    </location>
</feature>
<feature type="compositionally biased region" description="Polar residues" evidence="7">
    <location>
        <begin position="143"/>
        <end position="152"/>
    </location>
</feature>
<dbReference type="PROSITE" id="PS51294">
    <property type="entry name" value="HTH_MYB"/>
    <property type="match status" value="2"/>
</dbReference>
<organism evidence="10 11">
    <name type="scientific">Momordica charantia</name>
    <name type="common">Bitter gourd</name>
    <name type="synonym">Balsam pear</name>
    <dbReference type="NCBI Taxonomy" id="3673"/>
    <lineage>
        <taxon>Eukaryota</taxon>
        <taxon>Viridiplantae</taxon>
        <taxon>Streptophyta</taxon>
        <taxon>Embryophyta</taxon>
        <taxon>Tracheophyta</taxon>
        <taxon>Spermatophyta</taxon>
        <taxon>Magnoliopsida</taxon>
        <taxon>eudicotyledons</taxon>
        <taxon>Gunneridae</taxon>
        <taxon>Pentapetalae</taxon>
        <taxon>rosids</taxon>
        <taxon>fabids</taxon>
        <taxon>Cucurbitales</taxon>
        <taxon>Cucurbitaceae</taxon>
        <taxon>Momordiceae</taxon>
        <taxon>Momordica</taxon>
    </lineage>
</organism>
<dbReference type="InterPro" id="IPR017930">
    <property type="entry name" value="Myb_dom"/>
</dbReference>
<keyword evidence="2" id="KW-0677">Repeat</keyword>
<dbReference type="Gene3D" id="1.10.10.60">
    <property type="entry name" value="Homeodomain-like"/>
    <property type="match status" value="2"/>
</dbReference>
<gene>
    <name evidence="11" type="primary">LOC111005018</name>
</gene>
<evidence type="ECO:0000256" key="5">
    <source>
        <dbReference type="ARBA" id="ARBA00023163"/>
    </source>
</evidence>
<feature type="domain" description="Myb-like" evidence="8">
    <location>
        <begin position="9"/>
        <end position="62"/>
    </location>
</feature>
<dbReference type="GeneID" id="111005018"/>
<evidence type="ECO:0000256" key="7">
    <source>
        <dbReference type="SAM" id="MobiDB-lite"/>
    </source>
</evidence>
<dbReference type="FunFam" id="1.10.10.60:FF:000283">
    <property type="entry name" value="Transcription factor RAX3"/>
    <property type="match status" value="1"/>
</dbReference>
<name>A0A6J1BRZ5_MOMCH</name>
<dbReference type="Proteomes" id="UP000504603">
    <property type="component" value="Unplaced"/>
</dbReference>
<dbReference type="OrthoDB" id="2143914at2759"/>
<evidence type="ECO:0000313" key="10">
    <source>
        <dbReference type="Proteomes" id="UP000504603"/>
    </source>
</evidence>
<keyword evidence="3" id="KW-0805">Transcription regulation</keyword>
<dbReference type="PANTHER" id="PTHR48000:SF67">
    <property type="entry name" value="MYB-LIKE DNA-BINDING DOMAIN CONTAINING PROTEIN, EXPRESSED"/>
    <property type="match status" value="1"/>
</dbReference>
<dbReference type="AlphaFoldDB" id="A0A6J1BRZ5"/>
<evidence type="ECO:0000256" key="1">
    <source>
        <dbReference type="ARBA" id="ARBA00004123"/>
    </source>
</evidence>
<evidence type="ECO:0000313" key="11">
    <source>
        <dbReference type="RefSeq" id="XP_022132054.1"/>
    </source>
</evidence>
<dbReference type="Pfam" id="PF00249">
    <property type="entry name" value="Myb_DNA-binding"/>
    <property type="match status" value="2"/>
</dbReference>
<evidence type="ECO:0000256" key="4">
    <source>
        <dbReference type="ARBA" id="ARBA00023125"/>
    </source>
</evidence>
<keyword evidence="10" id="KW-1185">Reference proteome</keyword>
<evidence type="ECO:0000256" key="2">
    <source>
        <dbReference type="ARBA" id="ARBA00022737"/>
    </source>
</evidence>
<sequence length="300" mass="33921">MGRAPCCDKANVKKGPWSPEEDAKLKSYIEQHGTGGNWIALPQKIGLKRCGKSCRLRWLNYLRPNIKHGGFSEEEDRIICSLYVSIGSRWSIIAAQLPGRTDNDIKNYWNTRLKKKLFGKQRKEQQATRRGNALKQQMKIRSESNNTTHGAENNSAVFSLNDAHNNIIPYWPQFPTAPHFNTIPSSDHMNPNENLTKFGFQFTEETLYNPNGYGNFLPIIEGQGQSSSQMGDQLENYNNNNMGFDDPRRVLCSGLEFLYGDQIHGCEMGSLISSSCPSNYEAMLQDLSTTQEFSANFSMS</sequence>
<protein>
    <submittedName>
        <fullName evidence="11">Transcription factor RAX3-like</fullName>
    </submittedName>
</protein>
<keyword evidence="4" id="KW-0238">DNA-binding</keyword>
<dbReference type="InterPro" id="IPR009057">
    <property type="entry name" value="Homeodomain-like_sf"/>
</dbReference>
<dbReference type="RefSeq" id="XP_022132054.1">
    <property type="nucleotide sequence ID" value="XM_022276362.1"/>
</dbReference>
<dbReference type="PANTHER" id="PTHR48000">
    <property type="entry name" value="OS09G0431300 PROTEIN"/>
    <property type="match status" value="1"/>
</dbReference>
<feature type="region of interest" description="Disordered" evidence="7">
    <location>
        <begin position="119"/>
        <end position="152"/>
    </location>
</feature>